<dbReference type="AlphaFoldDB" id="A0A7W0CB48"/>
<dbReference type="SUPFAM" id="SSF46689">
    <property type="entry name" value="Homeodomain-like"/>
    <property type="match status" value="1"/>
</dbReference>
<dbReference type="PROSITE" id="PS50977">
    <property type="entry name" value="HTH_TETR_2"/>
    <property type="match status" value="1"/>
</dbReference>
<dbReference type="PANTHER" id="PTHR47506">
    <property type="entry name" value="TRANSCRIPTIONAL REGULATORY PROTEIN"/>
    <property type="match status" value="1"/>
</dbReference>
<dbReference type="InterPro" id="IPR011075">
    <property type="entry name" value="TetR_C"/>
</dbReference>
<evidence type="ECO:0000256" key="4">
    <source>
        <dbReference type="PROSITE-ProRule" id="PRU00335"/>
    </source>
</evidence>
<protein>
    <submittedName>
        <fullName evidence="6">AcrR family transcriptional regulator</fullName>
    </submittedName>
</protein>
<keyword evidence="2 4" id="KW-0238">DNA-binding</keyword>
<dbReference type="RefSeq" id="WP_181552137.1">
    <property type="nucleotide sequence ID" value="NZ_JACDUS010000010.1"/>
</dbReference>
<keyword evidence="7" id="KW-1185">Reference proteome</keyword>
<accession>A0A7W0CB48</accession>
<dbReference type="Proteomes" id="UP000525298">
    <property type="component" value="Unassembled WGS sequence"/>
</dbReference>
<dbReference type="Pfam" id="PF16925">
    <property type="entry name" value="TetR_C_13"/>
    <property type="match status" value="1"/>
</dbReference>
<keyword evidence="3" id="KW-0804">Transcription</keyword>
<evidence type="ECO:0000313" key="6">
    <source>
        <dbReference type="EMBL" id="MBA2882502.1"/>
    </source>
</evidence>
<evidence type="ECO:0000256" key="3">
    <source>
        <dbReference type="ARBA" id="ARBA00023163"/>
    </source>
</evidence>
<dbReference type="InterPro" id="IPR036271">
    <property type="entry name" value="Tet_transcr_reg_TetR-rel_C_sf"/>
</dbReference>
<name>A0A7W0CB48_9BACT</name>
<feature type="domain" description="HTH tetR-type" evidence="5">
    <location>
        <begin position="10"/>
        <end position="70"/>
    </location>
</feature>
<dbReference type="EMBL" id="JACDUS010000010">
    <property type="protein sequence ID" value="MBA2882502.1"/>
    <property type="molecule type" value="Genomic_DNA"/>
</dbReference>
<gene>
    <name evidence="6" type="ORF">HNR65_002854</name>
</gene>
<evidence type="ECO:0000256" key="2">
    <source>
        <dbReference type="ARBA" id="ARBA00023125"/>
    </source>
</evidence>
<comment type="caution">
    <text evidence="6">The sequence shown here is derived from an EMBL/GenBank/DDBJ whole genome shotgun (WGS) entry which is preliminary data.</text>
</comment>
<evidence type="ECO:0000256" key="1">
    <source>
        <dbReference type="ARBA" id="ARBA00023015"/>
    </source>
</evidence>
<evidence type="ECO:0000259" key="5">
    <source>
        <dbReference type="PROSITE" id="PS50977"/>
    </source>
</evidence>
<dbReference type="Pfam" id="PF00440">
    <property type="entry name" value="TetR_N"/>
    <property type="match status" value="1"/>
</dbReference>
<proteinExistence type="predicted"/>
<dbReference type="PANTHER" id="PTHR47506:SF3">
    <property type="entry name" value="HTH-TYPE TRANSCRIPTIONAL REGULATOR LMRA"/>
    <property type="match status" value="1"/>
</dbReference>
<dbReference type="InterPro" id="IPR009057">
    <property type="entry name" value="Homeodomain-like_sf"/>
</dbReference>
<dbReference type="Gene3D" id="1.10.357.10">
    <property type="entry name" value="Tetracycline Repressor, domain 2"/>
    <property type="match status" value="1"/>
</dbReference>
<organism evidence="6 7">
    <name type="scientific">Desulfosalsimonas propionicica</name>
    <dbReference type="NCBI Taxonomy" id="332175"/>
    <lineage>
        <taxon>Bacteria</taxon>
        <taxon>Pseudomonadati</taxon>
        <taxon>Thermodesulfobacteriota</taxon>
        <taxon>Desulfobacteria</taxon>
        <taxon>Desulfobacterales</taxon>
        <taxon>Desulfosalsimonadaceae</taxon>
        <taxon>Desulfosalsimonas</taxon>
    </lineage>
</organism>
<reference evidence="6 7" key="1">
    <citation type="submission" date="2020-07" db="EMBL/GenBank/DDBJ databases">
        <title>Genomic Encyclopedia of Type Strains, Phase IV (KMG-IV): sequencing the most valuable type-strain genomes for metagenomic binning, comparative biology and taxonomic classification.</title>
        <authorList>
            <person name="Goeker M."/>
        </authorList>
    </citation>
    <scope>NUCLEOTIDE SEQUENCE [LARGE SCALE GENOMIC DNA]</scope>
    <source>
        <strain evidence="6 7">DSM 17721</strain>
    </source>
</reference>
<dbReference type="GO" id="GO:0003677">
    <property type="term" value="F:DNA binding"/>
    <property type="evidence" value="ECO:0007669"/>
    <property type="project" value="UniProtKB-UniRule"/>
</dbReference>
<evidence type="ECO:0000313" key="7">
    <source>
        <dbReference type="Proteomes" id="UP000525298"/>
    </source>
</evidence>
<dbReference type="InterPro" id="IPR001647">
    <property type="entry name" value="HTH_TetR"/>
</dbReference>
<sequence length="202" mass="21876">METNRYGKSERTRRRIIEKAAPLINKKGVAGTSIAELTAATGLTKGGIYGNFKNKDELILAVYDYHAAFLNRIFARELARAHTPGEKLGVCPAVFRKLYAHTCAYGGCPIVNTATEADDTHPALCRRVAETVGLLKNRLAGLISRGIETGEIRPETDAQRTAGLILSLFEGGGILARVTGRDAYVTDAVDHIEALIADIRQP</sequence>
<feature type="DNA-binding region" description="H-T-H motif" evidence="4">
    <location>
        <begin position="33"/>
        <end position="52"/>
    </location>
</feature>
<dbReference type="PRINTS" id="PR00455">
    <property type="entry name" value="HTHTETR"/>
</dbReference>
<dbReference type="SUPFAM" id="SSF48498">
    <property type="entry name" value="Tetracyclin repressor-like, C-terminal domain"/>
    <property type="match status" value="1"/>
</dbReference>
<keyword evidence="1" id="KW-0805">Transcription regulation</keyword>